<gene>
    <name evidence="1" type="ORF">HEQ75_17045</name>
</gene>
<dbReference type="Proteomes" id="UP000787635">
    <property type="component" value="Unassembled WGS sequence"/>
</dbReference>
<reference evidence="1 2" key="1">
    <citation type="submission" date="2020-03" db="EMBL/GenBank/DDBJ databases">
        <title>Roseomonas selenitidurans sp. nov. isolated from urban soil.</title>
        <authorList>
            <person name="Liu H."/>
        </authorList>
    </citation>
    <scope>NUCLEOTIDE SEQUENCE [LARGE SCALE GENOMIC DNA]</scope>
    <source>
        <strain evidence="1 2">BU-1</strain>
    </source>
</reference>
<dbReference type="EMBL" id="JAAVNE010000028">
    <property type="protein sequence ID" value="NKC32576.1"/>
    <property type="molecule type" value="Genomic_DNA"/>
</dbReference>
<protein>
    <submittedName>
        <fullName evidence="1">ATP-binding protein</fullName>
    </submittedName>
</protein>
<organism evidence="1 2">
    <name type="scientific">Falsiroseomonas selenitidurans</name>
    <dbReference type="NCBI Taxonomy" id="2716335"/>
    <lineage>
        <taxon>Bacteria</taxon>
        <taxon>Pseudomonadati</taxon>
        <taxon>Pseudomonadota</taxon>
        <taxon>Alphaproteobacteria</taxon>
        <taxon>Acetobacterales</taxon>
        <taxon>Roseomonadaceae</taxon>
        <taxon>Falsiroseomonas</taxon>
    </lineage>
</organism>
<accession>A0ABX1E674</accession>
<comment type="caution">
    <text evidence="1">The sequence shown here is derived from an EMBL/GenBank/DDBJ whole genome shotgun (WGS) entry which is preliminary data.</text>
</comment>
<evidence type="ECO:0000313" key="1">
    <source>
        <dbReference type="EMBL" id="NKC32576.1"/>
    </source>
</evidence>
<keyword evidence="1" id="KW-0547">Nucleotide-binding</keyword>
<keyword evidence="1" id="KW-0067">ATP-binding</keyword>
<sequence>LLAQLAQHRPAPAAAAPAAPPSAEALAARRRALDAVLRRVLAEPDAPFRPAAVLYQDFLVRCRIEEVPGPAIEIPEFRRLLTTARAGIGAEAAAADEGWLQAAARAMALPEDVQGVFLLLARMAREGQPCPSDATLARAYGSRSIGRARRLLTYMEEQGALVVRAERGGRRSIVLVGLAWETAPGDPNGPEEVVTAAA</sequence>
<name>A0ABX1E674_9PROT</name>
<evidence type="ECO:0000313" key="2">
    <source>
        <dbReference type="Proteomes" id="UP000787635"/>
    </source>
</evidence>
<proteinExistence type="predicted"/>
<dbReference type="GO" id="GO:0005524">
    <property type="term" value="F:ATP binding"/>
    <property type="evidence" value="ECO:0007669"/>
    <property type="project" value="UniProtKB-KW"/>
</dbReference>
<feature type="non-terminal residue" evidence="1">
    <location>
        <position position="1"/>
    </location>
</feature>
<keyword evidence="2" id="KW-1185">Reference proteome</keyword>